<dbReference type="AlphaFoldDB" id="A0AA42AUZ6"/>
<dbReference type="InterPro" id="IPR009003">
    <property type="entry name" value="Peptidase_S1_PA"/>
</dbReference>
<dbReference type="Gene3D" id="2.40.10.10">
    <property type="entry name" value="Trypsin-like serine proteases"/>
    <property type="match status" value="1"/>
</dbReference>
<feature type="non-terminal residue" evidence="2">
    <location>
        <position position="95"/>
    </location>
</feature>
<protein>
    <submittedName>
        <fullName evidence="2">Uncharacterized protein</fullName>
    </submittedName>
</protein>
<organism evidence="2 3">
    <name type="scientific">Papaver nudicaule</name>
    <name type="common">Iceland poppy</name>
    <dbReference type="NCBI Taxonomy" id="74823"/>
    <lineage>
        <taxon>Eukaryota</taxon>
        <taxon>Viridiplantae</taxon>
        <taxon>Streptophyta</taxon>
        <taxon>Embryophyta</taxon>
        <taxon>Tracheophyta</taxon>
        <taxon>Spermatophyta</taxon>
        <taxon>Magnoliopsida</taxon>
        <taxon>Ranunculales</taxon>
        <taxon>Papaveraceae</taxon>
        <taxon>Papaveroideae</taxon>
        <taxon>Papaver</taxon>
    </lineage>
</organism>
<gene>
    <name evidence="1" type="ORF">MKW94_016043</name>
    <name evidence="2" type="ORF">MKW94_018806</name>
</gene>
<proteinExistence type="predicted"/>
<dbReference type="PANTHER" id="PTHR21004">
    <property type="entry name" value="SERINE PROTEASE-RELATED"/>
    <property type="match status" value="1"/>
</dbReference>
<keyword evidence="3" id="KW-1185">Reference proteome</keyword>
<dbReference type="Proteomes" id="UP001177140">
    <property type="component" value="Unassembled WGS sequence"/>
</dbReference>
<dbReference type="GO" id="GO:0016485">
    <property type="term" value="P:protein processing"/>
    <property type="evidence" value="ECO:0007669"/>
    <property type="project" value="InterPro"/>
</dbReference>
<dbReference type="GO" id="GO:0004252">
    <property type="term" value="F:serine-type endopeptidase activity"/>
    <property type="evidence" value="ECO:0007669"/>
    <property type="project" value="InterPro"/>
</dbReference>
<dbReference type="Pfam" id="PF13365">
    <property type="entry name" value="Trypsin_2"/>
    <property type="match status" value="1"/>
</dbReference>
<dbReference type="GO" id="GO:0005777">
    <property type="term" value="C:peroxisome"/>
    <property type="evidence" value="ECO:0007669"/>
    <property type="project" value="InterPro"/>
</dbReference>
<dbReference type="SUPFAM" id="SSF50494">
    <property type="entry name" value="Trypsin-like serine proteases"/>
    <property type="match status" value="1"/>
</dbReference>
<feature type="non-terminal residue" evidence="2">
    <location>
        <position position="1"/>
    </location>
</feature>
<dbReference type="EMBL" id="JAJJMA010005470">
    <property type="protein sequence ID" value="MCL7021863.1"/>
    <property type="molecule type" value="Genomic_DNA"/>
</dbReference>
<evidence type="ECO:0000313" key="2">
    <source>
        <dbReference type="EMBL" id="MCL7041340.1"/>
    </source>
</evidence>
<evidence type="ECO:0000313" key="1">
    <source>
        <dbReference type="EMBL" id="MCL7021863.1"/>
    </source>
</evidence>
<dbReference type="EMBL" id="JAJJMA010222756">
    <property type="protein sequence ID" value="MCL7041340.1"/>
    <property type="molecule type" value="Genomic_DNA"/>
</dbReference>
<dbReference type="InterPro" id="IPR039245">
    <property type="entry name" value="TYSND1/DEG15"/>
</dbReference>
<name>A0AA42AUZ6_PAPNU</name>
<comment type="caution">
    <text evidence="2">The sequence shown here is derived from an EMBL/GenBank/DDBJ whole genome shotgun (WGS) entry which is preliminary data.</text>
</comment>
<dbReference type="PANTHER" id="PTHR21004:SF0">
    <property type="entry name" value="PEROXISOMAL LEADER PEPTIDE-PROCESSING PROTEASE"/>
    <property type="match status" value="1"/>
</dbReference>
<evidence type="ECO:0000313" key="3">
    <source>
        <dbReference type="Proteomes" id="UP001177140"/>
    </source>
</evidence>
<sequence length="95" mass="9831">ALPDLHIAASNKRGDLLVAMGSPFGILSPIHFLNSISVGSVANSYPSGSSKSSLLMADIRCLPGMEGGPVFGECARLIGIVSRPIRQRVGGAEIQ</sequence>
<accession>A0AA42AUZ6</accession>
<dbReference type="InterPro" id="IPR043504">
    <property type="entry name" value="Peptidase_S1_PA_chymotrypsin"/>
</dbReference>
<reference evidence="2" key="1">
    <citation type="submission" date="2022-03" db="EMBL/GenBank/DDBJ databases">
        <title>A functionally conserved STORR gene fusion in Papaver species that diverged 16.8 million years ago.</title>
        <authorList>
            <person name="Catania T."/>
        </authorList>
    </citation>
    <scope>NUCLEOTIDE SEQUENCE</scope>
    <source>
        <strain evidence="2">S-191538</strain>
    </source>
</reference>